<dbReference type="EMBL" id="CH940647">
    <property type="protein sequence ID" value="KRF84054.1"/>
    <property type="molecule type" value="Genomic_DNA"/>
</dbReference>
<dbReference type="Proteomes" id="UP000008792">
    <property type="component" value="Unassembled WGS sequence"/>
</dbReference>
<keyword evidence="3" id="KW-1185">Reference proteome</keyword>
<accession>A0A0Q9WJ84</accession>
<feature type="chain" id="PRO_5006386826" evidence="1">
    <location>
        <begin position="23"/>
        <end position="97"/>
    </location>
</feature>
<evidence type="ECO:0000313" key="3">
    <source>
        <dbReference type="Proteomes" id="UP000008792"/>
    </source>
</evidence>
<name>A0A0Q9WJ84_DROVI</name>
<dbReference type="AlphaFoldDB" id="A0A0Q9WJ84"/>
<proteinExistence type="predicted"/>
<organism evidence="2 3">
    <name type="scientific">Drosophila virilis</name>
    <name type="common">Fruit fly</name>
    <dbReference type="NCBI Taxonomy" id="7244"/>
    <lineage>
        <taxon>Eukaryota</taxon>
        <taxon>Metazoa</taxon>
        <taxon>Ecdysozoa</taxon>
        <taxon>Arthropoda</taxon>
        <taxon>Hexapoda</taxon>
        <taxon>Insecta</taxon>
        <taxon>Pterygota</taxon>
        <taxon>Neoptera</taxon>
        <taxon>Endopterygota</taxon>
        <taxon>Diptera</taxon>
        <taxon>Brachycera</taxon>
        <taxon>Muscomorpha</taxon>
        <taxon>Ephydroidea</taxon>
        <taxon>Drosophilidae</taxon>
        <taxon>Drosophila</taxon>
    </lineage>
</organism>
<sequence length="97" mass="11350">MTNSKYLVFIIHLIGLWTLLCAKDESMVKSDGRTVYKYIDKRGMEWEYEHMTEKVPGQVKADDVIVYNGVWTPNKRSHARNFKSSTLLIFVLVRLII</sequence>
<evidence type="ECO:0000313" key="2">
    <source>
        <dbReference type="EMBL" id="KRF84054.1"/>
    </source>
</evidence>
<dbReference type="InParanoid" id="A0A0Q9WJ84"/>
<evidence type="ECO:0000256" key="1">
    <source>
        <dbReference type="SAM" id="SignalP"/>
    </source>
</evidence>
<gene>
    <name evidence="2" type="primary">Dvir\GJ26397</name>
    <name evidence="2" type="ORF">Dvir_GJ26397</name>
</gene>
<reference evidence="2 3" key="1">
    <citation type="journal article" date="2007" name="Nature">
        <title>Evolution of genes and genomes on the Drosophila phylogeny.</title>
        <authorList>
            <consortium name="Drosophila 12 Genomes Consortium"/>
            <person name="Clark A.G."/>
            <person name="Eisen M.B."/>
            <person name="Smith D.R."/>
            <person name="Bergman C.M."/>
            <person name="Oliver B."/>
            <person name="Markow T.A."/>
            <person name="Kaufman T.C."/>
            <person name="Kellis M."/>
            <person name="Gelbart W."/>
            <person name="Iyer V.N."/>
            <person name="Pollard D.A."/>
            <person name="Sackton T.B."/>
            <person name="Larracuente A.M."/>
            <person name="Singh N.D."/>
            <person name="Abad J.P."/>
            <person name="Abt D.N."/>
            <person name="Adryan B."/>
            <person name="Aguade M."/>
            <person name="Akashi H."/>
            <person name="Anderson W.W."/>
            <person name="Aquadro C.F."/>
            <person name="Ardell D.H."/>
            <person name="Arguello R."/>
            <person name="Artieri C.G."/>
            <person name="Barbash D.A."/>
            <person name="Barker D."/>
            <person name="Barsanti P."/>
            <person name="Batterham P."/>
            <person name="Batzoglou S."/>
            <person name="Begun D."/>
            <person name="Bhutkar A."/>
            <person name="Blanco E."/>
            <person name="Bosak S.A."/>
            <person name="Bradley R.K."/>
            <person name="Brand A.D."/>
            <person name="Brent M.R."/>
            <person name="Brooks A.N."/>
            <person name="Brown R.H."/>
            <person name="Butlin R.K."/>
            <person name="Caggese C."/>
            <person name="Calvi B.R."/>
            <person name="Bernardo de Carvalho A."/>
            <person name="Caspi A."/>
            <person name="Castrezana S."/>
            <person name="Celniker S.E."/>
            <person name="Chang J.L."/>
            <person name="Chapple C."/>
            <person name="Chatterji S."/>
            <person name="Chinwalla A."/>
            <person name="Civetta A."/>
            <person name="Clifton S.W."/>
            <person name="Comeron J.M."/>
            <person name="Costello J.C."/>
            <person name="Coyne J.A."/>
            <person name="Daub J."/>
            <person name="David R.G."/>
            <person name="Delcher A.L."/>
            <person name="Delehaunty K."/>
            <person name="Do C.B."/>
            <person name="Ebling H."/>
            <person name="Edwards K."/>
            <person name="Eickbush T."/>
            <person name="Evans J.D."/>
            <person name="Filipski A."/>
            <person name="Findeiss S."/>
            <person name="Freyhult E."/>
            <person name="Fulton L."/>
            <person name="Fulton R."/>
            <person name="Garcia A.C."/>
            <person name="Gardiner A."/>
            <person name="Garfield D.A."/>
            <person name="Garvin B.E."/>
            <person name="Gibson G."/>
            <person name="Gilbert D."/>
            <person name="Gnerre S."/>
            <person name="Godfrey J."/>
            <person name="Good R."/>
            <person name="Gotea V."/>
            <person name="Gravely B."/>
            <person name="Greenberg A.J."/>
            <person name="Griffiths-Jones S."/>
            <person name="Gross S."/>
            <person name="Guigo R."/>
            <person name="Gustafson E.A."/>
            <person name="Haerty W."/>
            <person name="Hahn M.W."/>
            <person name="Halligan D.L."/>
            <person name="Halpern A.L."/>
            <person name="Halter G.M."/>
            <person name="Han M.V."/>
            <person name="Heger A."/>
            <person name="Hillier L."/>
            <person name="Hinrichs A.S."/>
            <person name="Holmes I."/>
            <person name="Hoskins R.A."/>
            <person name="Hubisz M.J."/>
            <person name="Hultmark D."/>
            <person name="Huntley M.A."/>
            <person name="Jaffe D.B."/>
            <person name="Jagadeeshan S."/>
            <person name="Jeck W.R."/>
            <person name="Johnson J."/>
            <person name="Jones C.D."/>
            <person name="Jordan W.C."/>
            <person name="Karpen G.H."/>
            <person name="Kataoka E."/>
            <person name="Keightley P.D."/>
            <person name="Kheradpour P."/>
            <person name="Kirkness E.F."/>
            <person name="Koerich L.B."/>
            <person name="Kristiansen K."/>
            <person name="Kudrna D."/>
            <person name="Kulathinal R.J."/>
            <person name="Kumar S."/>
            <person name="Kwok R."/>
            <person name="Lander E."/>
            <person name="Langley C.H."/>
            <person name="Lapoint R."/>
            <person name="Lazzaro B.P."/>
            <person name="Lee S.J."/>
            <person name="Levesque L."/>
            <person name="Li R."/>
            <person name="Lin C.F."/>
            <person name="Lin M.F."/>
            <person name="Lindblad-Toh K."/>
            <person name="Llopart A."/>
            <person name="Long M."/>
            <person name="Low L."/>
            <person name="Lozovsky E."/>
            <person name="Lu J."/>
            <person name="Luo M."/>
            <person name="Machado C.A."/>
            <person name="Makalowski W."/>
            <person name="Marzo M."/>
            <person name="Matsuda M."/>
            <person name="Matzkin L."/>
            <person name="McAllister B."/>
            <person name="McBride C.S."/>
            <person name="McKernan B."/>
            <person name="McKernan K."/>
            <person name="Mendez-Lago M."/>
            <person name="Minx P."/>
            <person name="Mollenhauer M.U."/>
            <person name="Montooth K."/>
            <person name="Mount S.M."/>
            <person name="Mu X."/>
            <person name="Myers E."/>
            <person name="Negre B."/>
            <person name="Newfeld S."/>
            <person name="Nielsen R."/>
            <person name="Noor M.A."/>
            <person name="O'Grady P."/>
            <person name="Pachter L."/>
            <person name="Papaceit M."/>
            <person name="Parisi M.J."/>
            <person name="Parisi M."/>
            <person name="Parts L."/>
            <person name="Pedersen J.S."/>
            <person name="Pesole G."/>
            <person name="Phillippy A.M."/>
            <person name="Ponting C.P."/>
            <person name="Pop M."/>
            <person name="Porcelli D."/>
            <person name="Powell J.R."/>
            <person name="Prohaska S."/>
            <person name="Pruitt K."/>
            <person name="Puig M."/>
            <person name="Quesneville H."/>
            <person name="Ram K.R."/>
            <person name="Rand D."/>
            <person name="Rasmussen M.D."/>
            <person name="Reed L.K."/>
            <person name="Reenan R."/>
            <person name="Reily A."/>
            <person name="Remington K.A."/>
            <person name="Rieger T.T."/>
            <person name="Ritchie M.G."/>
            <person name="Robin C."/>
            <person name="Rogers Y.H."/>
            <person name="Rohde C."/>
            <person name="Rozas J."/>
            <person name="Rubenfield M.J."/>
            <person name="Ruiz A."/>
            <person name="Russo S."/>
            <person name="Salzberg S.L."/>
            <person name="Sanchez-Gracia A."/>
            <person name="Saranga D.J."/>
            <person name="Sato H."/>
            <person name="Schaeffer S.W."/>
            <person name="Schatz M.C."/>
            <person name="Schlenke T."/>
            <person name="Schwartz R."/>
            <person name="Segarra C."/>
            <person name="Singh R.S."/>
            <person name="Sirot L."/>
            <person name="Sirota M."/>
            <person name="Sisneros N.B."/>
            <person name="Smith C.D."/>
            <person name="Smith T.F."/>
            <person name="Spieth J."/>
            <person name="Stage D.E."/>
            <person name="Stark A."/>
            <person name="Stephan W."/>
            <person name="Strausberg R.L."/>
            <person name="Strempel S."/>
            <person name="Sturgill D."/>
            <person name="Sutton G."/>
            <person name="Sutton G.G."/>
            <person name="Tao W."/>
            <person name="Teichmann S."/>
            <person name="Tobari Y.N."/>
            <person name="Tomimura Y."/>
            <person name="Tsolas J.M."/>
            <person name="Valente V.L."/>
            <person name="Venter E."/>
            <person name="Venter J.C."/>
            <person name="Vicario S."/>
            <person name="Vieira F.G."/>
            <person name="Vilella A.J."/>
            <person name="Villasante A."/>
            <person name="Walenz B."/>
            <person name="Wang J."/>
            <person name="Wasserman M."/>
            <person name="Watts T."/>
            <person name="Wilson D."/>
            <person name="Wilson R.K."/>
            <person name="Wing R.A."/>
            <person name="Wolfner M.F."/>
            <person name="Wong A."/>
            <person name="Wong G.K."/>
            <person name="Wu C.I."/>
            <person name="Wu G."/>
            <person name="Yamamoto D."/>
            <person name="Yang H.P."/>
            <person name="Yang S.P."/>
            <person name="Yorke J.A."/>
            <person name="Yoshida K."/>
            <person name="Zdobnov E."/>
            <person name="Zhang P."/>
            <person name="Zhang Y."/>
            <person name="Zimin A.V."/>
            <person name="Baldwin J."/>
            <person name="Abdouelleil A."/>
            <person name="Abdulkadir J."/>
            <person name="Abebe A."/>
            <person name="Abera B."/>
            <person name="Abreu J."/>
            <person name="Acer S.C."/>
            <person name="Aftuck L."/>
            <person name="Alexander A."/>
            <person name="An P."/>
            <person name="Anderson E."/>
            <person name="Anderson S."/>
            <person name="Arachi H."/>
            <person name="Azer M."/>
            <person name="Bachantsang P."/>
            <person name="Barry A."/>
            <person name="Bayul T."/>
            <person name="Berlin A."/>
            <person name="Bessette D."/>
            <person name="Bloom T."/>
            <person name="Blye J."/>
            <person name="Boguslavskiy L."/>
            <person name="Bonnet C."/>
            <person name="Boukhgalter B."/>
            <person name="Bourzgui I."/>
            <person name="Brown A."/>
            <person name="Cahill P."/>
            <person name="Channer S."/>
            <person name="Cheshatsang Y."/>
            <person name="Chuda L."/>
            <person name="Citroen M."/>
            <person name="Collymore A."/>
            <person name="Cooke P."/>
            <person name="Costello M."/>
            <person name="D'Aco K."/>
            <person name="Daza R."/>
            <person name="De Haan G."/>
            <person name="DeGray S."/>
            <person name="DeMaso C."/>
            <person name="Dhargay N."/>
            <person name="Dooley K."/>
            <person name="Dooley E."/>
            <person name="Doricent M."/>
            <person name="Dorje P."/>
            <person name="Dorjee K."/>
            <person name="Dupes A."/>
            <person name="Elong R."/>
            <person name="Falk J."/>
            <person name="Farina A."/>
            <person name="Faro S."/>
            <person name="Ferguson D."/>
            <person name="Fisher S."/>
            <person name="Foley C.D."/>
            <person name="Franke A."/>
            <person name="Friedrich D."/>
            <person name="Gadbois L."/>
            <person name="Gearin G."/>
            <person name="Gearin C.R."/>
            <person name="Giannoukos G."/>
            <person name="Goode T."/>
            <person name="Graham J."/>
            <person name="Grandbois E."/>
            <person name="Grewal S."/>
            <person name="Gyaltsen K."/>
            <person name="Hafez N."/>
            <person name="Hagos B."/>
            <person name="Hall J."/>
            <person name="Henson C."/>
            <person name="Hollinger A."/>
            <person name="Honan T."/>
            <person name="Huard M.D."/>
            <person name="Hughes L."/>
            <person name="Hurhula B."/>
            <person name="Husby M.E."/>
            <person name="Kamat A."/>
            <person name="Kanga B."/>
            <person name="Kashin S."/>
            <person name="Khazanovich D."/>
            <person name="Kisner P."/>
            <person name="Lance K."/>
            <person name="Lara M."/>
            <person name="Lee W."/>
            <person name="Lennon N."/>
            <person name="Letendre F."/>
            <person name="LeVine R."/>
            <person name="Lipovsky A."/>
            <person name="Liu X."/>
            <person name="Liu J."/>
            <person name="Liu S."/>
            <person name="Lokyitsang T."/>
            <person name="Lokyitsang Y."/>
            <person name="Lubonja R."/>
            <person name="Lui A."/>
            <person name="MacDonald P."/>
            <person name="Magnisalis V."/>
            <person name="Maru K."/>
            <person name="Matthews C."/>
            <person name="McCusker W."/>
            <person name="McDonough S."/>
            <person name="Mehta T."/>
            <person name="Meldrim J."/>
            <person name="Meneus L."/>
            <person name="Mihai O."/>
            <person name="Mihalev A."/>
            <person name="Mihova T."/>
            <person name="Mittelman R."/>
            <person name="Mlenga V."/>
            <person name="Montmayeur A."/>
            <person name="Mulrain L."/>
            <person name="Navidi A."/>
            <person name="Naylor J."/>
            <person name="Negash T."/>
            <person name="Nguyen T."/>
            <person name="Nguyen N."/>
            <person name="Nicol R."/>
            <person name="Norbu C."/>
            <person name="Norbu N."/>
            <person name="Novod N."/>
            <person name="O'Neill B."/>
            <person name="Osman S."/>
            <person name="Markiewicz E."/>
            <person name="Oyono O.L."/>
            <person name="Patti C."/>
            <person name="Phunkhang P."/>
            <person name="Pierre F."/>
            <person name="Priest M."/>
            <person name="Raghuraman S."/>
            <person name="Rege F."/>
            <person name="Reyes R."/>
            <person name="Rise C."/>
            <person name="Rogov P."/>
            <person name="Ross K."/>
            <person name="Ryan E."/>
            <person name="Settipalli S."/>
            <person name="Shea T."/>
            <person name="Sherpa N."/>
            <person name="Shi L."/>
            <person name="Shih D."/>
            <person name="Sparrow T."/>
            <person name="Spaulding J."/>
            <person name="Stalker J."/>
            <person name="Stange-Thomann N."/>
            <person name="Stavropoulos S."/>
            <person name="Stone C."/>
            <person name="Strader C."/>
            <person name="Tesfaye S."/>
            <person name="Thomson T."/>
            <person name="Thoulutsang Y."/>
            <person name="Thoulutsang D."/>
            <person name="Topham K."/>
            <person name="Topping I."/>
            <person name="Tsamla T."/>
            <person name="Vassiliev H."/>
            <person name="Vo A."/>
            <person name="Wangchuk T."/>
            <person name="Wangdi T."/>
            <person name="Weiand M."/>
            <person name="Wilkinson J."/>
            <person name="Wilson A."/>
            <person name="Yadav S."/>
            <person name="Young G."/>
            <person name="Yu Q."/>
            <person name="Zembek L."/>
            <person name="Zhong D."/>
            <person name="Zimmer A."/>
            <person name="Zwirko Z."/>
            <person name="Jaffe D.B."/>
            <person name="Alvarez P."/>
            <person name="Brockman W."/>
            <person name="Butler J."/>
            <person name="Chin C."/>
            <person name="Gnerre S."/>
            <person name="Grabherr M."/>
            <person name="Kleber M."/>
            <person name="Mauceli E."/>
            <person name="MacCallum I."/>
        </authorList>
    </citation>
    <scope>NUCLEOTIDE SEQUENCE [LARGE SCALE GENOMIC DNA]</scope>
    <source>
        <strain evidence="3">Tucson 15010-1051.87</strain>
    </source>
</reference>
<protein>
    <submittedName>
        <fullName evidence="2">Uncharacterized protein</fullName>
    </submittedName>
</protein>
<keyword evidence="1" id="KW-0732">Signal</keyword>
<feature type="signal peptide" evidence="1">
    <location>
        <begin position="1"/>
        <end position="22"/>
    </location>
</feature>